<feature type="non-terminal residue" evidence="3">
    <location>
        <position position="1"/>
    </location>
</feature>
<feature type="compositionally biased region" description="Acidic residues" evidence="1">
    <location>
        <begin position="432"/>
        <end position="445"/>
    </location>
</feature>
<feature type="compositionally biased region" description="Basic residues" evidence="1">
    <location>
        <begin position="472"/>
        <end position="495"/>
    </location>
</feature>
<dbReference type="AlphaFoldDB" id="A0AAV2SCM6"/>
<evidence type="ECO:0000313" key="4">
    <source>
        <dbReference type="Proteomes" id="UP001497623"/>
    </source>
</evidence>
<feature type="region of interest" description="Disordered" evidence="1">
    <location>
        <begin position="91"/>
        <end position="130"/>
    </location>
</feature>
<reference evidence="3 4" key="1">
    <citation type="submission" date="2024-05" db="EMBL/GenBank/DDBJ databases">
        <authorList>
            <person name="Wallberg A."/>
        </authorList>
    </citation>
    <scope>NUCLEOTIDE SEQUENCE [LARGE SCALE GENOMIC DNA]</scope>
</reference>
<evidence type="ECO:0000256" key="1">
    <source>
        <dbReference type="SAM" id="MobiDB-lite"/>
    </source>
</evidence>
<evidence type="ECO:0000256" key="2">
    <source>
        <dbReference type="SAM" id="Phobius"/>
    </source>
</evidence>
<protein>
    <recommendedName>
        <fullName evidence="5">Syndecan</fullName>
    </recommendedName>
</protein>
<feature type="region of interest" description="Disordered" evidence="1">
    <location>
        <begin position="458"/>
        <end position="523"/>
    </location>
</feature>
<dbReference type="EMBL" id="CAXKWB010061325">
    <property type="protein sequence ID" value="CAL4184198.1"/>
    <property type="molecule type" value="Genomic_DNA"/>
</dbReference>
<dbReference type="Proteomes" id="UP001497623">
    <property type="component" value="Unassembled WGS sequence"/>
</dbReference>
<name>A0AAV2SCM6_MEGNR</name>
<keyword evidence="2" id="KW-0472">Membrane</keyword>
<feature type="compositionally biased region" description="Polar residues" evidence="1">
    <location>
        <begin position="498"/>
        <end position="520"/>
    </location>
</feature>
<feature type="transmembrane region" description="Helical" evidence="2">
    <location>
        <begin position="721"/>
        <end position="745"/>
    </location>
</feature>
<accession>A0AAV2SCM6</accession>
<feature type="region of interest" description="Disordered" evidence="1">
    <location>
        <begin position="415"/>
        <end position="445"/>
    </location>
</feature>
<evidence type="ECO:0000313" key="3">
    <source>
        <dbReference type="EMBL" id="CAL4184198.1"/>
    </source>
</evidence>
<comment type="caution">
    <text evidence="3">The sequence shown here is derived from an EMBL/GenBank/DDBJ whole genome shotgun (WGS) entry which is preliminary data.</text>
</comment>
<evidence type="ECO:0008006" key="5">
    <source>
        <dbReference type="Google" id="ProtNLM"/>
    </source>
</evidence>
<feature type="non-terminal residue" evidence="3">
    <location>
        <position position="763"/>
    </location>
</feature>
<keyword evidence="2" id="KW-0812">Transmembrane</keyword>
<organism evidence="3 4">
    <name type="scientific">Meganyctiphanes norvegica</name>
    <name type="common">Northern krill</name>
    <name type="synonym">Thysanopoda norvegica</name>
    <dbReference type="NCBI Taxonomy" id="48144"/>
    <lineage>
        <taxon>Eukaryota</taxon>
        <taxon>Metazoa</taxon>
        <taxon>Ecdysozoa</taxon>
        <taxon>Arthropoda</taxon>
        <taxon>Crustacea</taxon>
        <taxon>Multicrustacea</taxon>
        <taxon>Malacostraca</taxon>
        <taxon>Eumalacostraca</taxon>
        <taxon>Eucarida</taxon>
        <taxon>Euphausiacea</taxon>
        <taxon>Euphausiidae</taxon>
        <taxon>Meganyctiphanes</taxon>
    </lineage>
</organism>
<sequence>SLRGASAAGVRGAPIGGAQPPLVMSLQPPVATTYFRRGGLRSHNSQDLLNRPPTVPIATSSTRTYYRGSGLRSRTPVQDRPFFGAPPAYPEITNHHSDRRSSNVLPPTIISYRGNSRQHNYPRQESQIQENYKTEQPVIGEDGNVIGLKRTSPGGKTTIEFMQPPVFDSSGNPIILDIAASEDNMRPFDDASNETDYAYGSSSEGGIWDEEEEEGGIWGAEDNGGWSENHGGWRGGDRGGWGMGNVNNDWSIGSGRTQGQVAPNGVGSTHRDDTFGHSIEEDLSHLRRGYSPRRNYQHRNYNTPQVYPHSGEVLHRQVISPRIQTQEYMNNRKTLSVTEVMQATNNTSDQLVEILKQKGIVFKDFLQLLKDGATLQHVAALLSTPDNSNSTLRQDIARENFTVVLPTTIGVVFTNSNETSSDDFGDQHSEYDTSETEDLEGSESEEIFIIEHSEDKSYGRKKDINAGNSEKRHNRHGKSRRNKSKNNKKRNKKKSKDPASQSFHDTLNSTDIHSFNSSTEDNQEYDLSEPFIPQTTVSSTTTTKAILMLPTLATTASSPVIETSTGLPESLSDLKESTTIPPEMHPAGPRADALTLPPTNRISEATIISLSVEETLRIMPPNEETLSEFEYVQNTEVRKPVKGVYKQKEEDFKWDKTHIEEDYVQDIYTKPLDFDWQLTQVEKEVKDYRPLGHRQDEEHVVTSQDVLGEPIYEYKIPLKGLLVISGILGALAVFTFVILIAYTIVKCTKPPVVNNYQVNEQKS</sequence>
<keyword evidence="4" id="KW-1185">Reference proteome</keyword>
<keyword evidence="2" id="KW-1133">Transmembrane helix</keyword>
<proteinExistence type="predicted"/>
<gene>
    <name evidence="3" type="ORF">MNOR_LOCUS35777</name>
</gene>
<feature type="compositionally biased region" description="Polar residues" evidence="1">
    <location>
        <begin position="113"/>
        <end position="130"/>
    </location>
</feature>